<gene>
    <name evidence="3" type="ORF">PV07_07955</name>
</gene>
<reference evidence="3 4" key="1">
    <citation type="submission" date="2015-01" db="EMBL/GenBank/DDBJ databases">
        <title>The Genome Sequence of Cladophialophora immunda CBS83496.</title>
        <authorList>
            <consortium name="The Broad Institute Genomics Platform"/>
            <person name="Cuomo C."/>
            <person name="de Hoog S."/>
            <person name="Gorbushina A."/>
            <person name="Stielow B."/>
            <person name="Teixiera M."/>
            <person name="Abouelleil A."/>
            <person name="Chapman S.B."/>
            <person name="Priest M."/>
            <person name="Young S.K."/>
            <person name="Wortman J."/>
            <person name="Nusbaum C."/>
            <person name="Birren B."/>
        </authorList>
    </citation>
    <scope>NUCLEOTIDE SEQUENCE [LARGE SCALE GENOMIC DNA]</scope>
    <source>
        <strain evidence="3 4">CBS 83496</strain>
    </source>
</reference>
<dbReference type="GeneID" id="27347149"/>
<keyword evidence="4" id="KW-1185">Reference proteome</keyword>
<evidence type="ECO:0000313" key="3">
    <source>
        <dbReference type="EMBL" id="KIW28278.1"/>
    </source>
</evidence>
<feature type="compositionally biased region" description="Basic and acidic residues" evidence="1">
    <location>
        <begin position="482"/>
        <end position="494"/>
    </location>
</feature>
<organism evidence="3 4">
    <name type="scientific">Cladophialophora immunda</name>
    <dbReference type="NCBI Taxonomy" id="569365"/>
    <lineage>
        <taxon>Eukaryota</taxon>
        <taxon>Fungi</taxon>
        <taxon>Dikarya</taxon>
        <taxon>Ascomycota</taxon>
        <taxon>Pezizomycotina</taxon>
        <taxon>Eurotiomycetes</taxon>
        <taxon>Chaetothyriomycetidae</taxon>
        <taxon>Chaetothyriales</taxon>
        <taxon>Herpotrichiellaceae</taxon>
        <taxon>Cladophialophora</taxon>
    </lineage>
</organism>
<feature type="domain" description="DUF7514" evidence="2">
    <location>
        <begin position="16"/>
        <end position="170"/>
    </location>
</feature>
<dbReference type="HOGENOM" id="CLU_502471_0_0_1"/>
<name>A0A0D2CB41_9EURO</name>
<evidence type="ECO:0000256" key="1">
    <source>
        <dbReference type="SAM" id="MobiDB-lite"/>
    </source>
</evidence>
<evidence type="ECO:0000313" key="4">
    <source>
        <dbReference type="Proteomes" id="UP000054466"/>
    </source>
</evidence>
<sequence>MEPSQSAGSAPGFWRYLVNPDKSATLQFEQLCRGIAKVIATLEPGPDNELTPSRLATFYRAVGGNYDSLLLKSSDHALSFMYQTLGCFHSLQPTPSPFETPRIPCLTPAGFARWQTIQLLLCPDENVAFIQKAVQLWNVPMPNGGTYPKYIPLDVFPNKPDEEMERWHKLVTGKLNQQNYNLRRIKNSPYQSPHLEAYDRRDGYFSGGQTGRPTRPSRSSSRDDQDHPTDIYRRRSSVPDFPSPSGERGSPWEPRNQYEARKTRSHSAQRPSPKPSPRPRSHTTTAPPGHHKTSSNSPSNRRQGAAPSDQPGRRPSSGYNNTQYRSPARTPSTVDEDTGSEGSSEASQTGRHQRRSDEDRKSRRSSLWVPSFMRSSHKRRHSSDAGYRAPGPASKSSQPLRPEYYPPRAIKPAPQPPQQPYGGGRPPQWRETVWDNDTPSSTPATPIPENAQAQFDPRAPSIRYPDQTNFEPLTRESSSGSDNRHRSSDWERGNAQRRPMQPPPRIATVTGVQGRKYPTADPMSPIERQRSSNTRGNSTAMV</sequence>
<feature type="region of interest" description="Disordered" evidence="1">
    <location>
        <begin position="182"/>
        <end position="542"/>
    </location>
</feature>
<feature type="compositionally biased region" description="Basic and acidic residues" evidence="1">
    <location>
        <begin position="220"/>
        <end position="233"/>
    </location>
</feature>
<feature type="compositionally biased region" description="Polar residues" evidence="1">
    <location>
        <begin position="340"/>
        <end position="350"/>
    </location>
</feature>
<accession>A0A0D2CB41</accession>
<dbReference type="PANTHER" id="PTHR39611">
    <property type="entry name" value="HYDROXYPROLINE-RICH GLYCOPROTEIN DZ-HRGP-RELATED"/>
    <property type="match status" value="1"/>
</dbReference>
<protein>
    <recommendedName>
        <fullName evidence="2">DUF7514 domain-containing protein</fullName>
    </recommendedName>
</protein>
<dbReference type="InterPro" id="IPR055936">
    <property type="entry name" value="DUF7514"/>
</dbReference>
<dbReference type="RefSeq" id="XP_016248494.1">
    <property type="nucleotide sequence ID" value="XM_016395075.1"/>
</dbReference>
<dbReference type="Proteomes" id="UP000054466">
    <property type="component" value="Unassembled WGS sequence"/>
</dbReference>
<evidence type="ECO:0000259" key="2">
    <source>
        <dbReference type="Pfam" id="PF24355"/>
    </source>
</evidence>
<dbReference type="OrthoDB" id="5420895at2759"/>
<dbReference type="VEuPathDB" id="FungiDB:PV07_07955"/>
<feature type="compositionally biased region" description="Polar residues" evidence="1">
    <location>
        <begin position="435"/>
        <end position="444"/>
    </location>
</feature>
<dbReference type="Pfam" id="PF24355">
    <property type="entry name" value="DUF7514"/>
    <property type="match status" value="1"/>
</dbReference>
<dbReference type="EMBL" id="KN847043">
    <property type="protein sequence ID" value="KIW28278.1"/>
    <property type="molecule type" value="Genomic_DNA"/>
</dbReference>
<dbReference type="STRING" id="569365.A0A0D2CB41"/>
<dbReference type="PANTHER" id="PTHR39611:SF2">
    <property type="entry name" value="HYDROXYPROLINE-RICH GLYCOPROTEIN DZ-HRGP"/>
    <property type="match status" value="1"/>
</dbReference>
<feature type="compositionally biased region" description="Polar residues" evidence="1">
    <location>
        <begin position="531"/>
        <end position="542"/>
    </location>
</feature>
<feature type="compositionally biased region" description="Polar residues" evidence="1">
    <location>
        <begin position="317"/>
        <end position="333"/>
    </location>
</feature>
<proteinExistence type="predicted"/>
<dbReference type="AlphaFoldDB" id="A0A0D2CB41"/>